<evidence type="ECO:0008006" key="3">
    <source>
        <dbReference type="Google" id="ProtNLM"/>
    </source>
</evidence>
<dbReference type="RefSeq" id="WP_208810796.1">
    <property type="nucleotide sequence ID" value="NZ_WVUH01000003.1"/>
</dbReference>
<name>A0ABS3VJI2_MICEH</name>
<gene>
    <name evidence="1" type="ORF">GSF22_01210</name>
</gene>
<dbReference type="Proteomes" id="UP000823521">
    <property type="component" value="Unassembled WGS sequence"/>
</dbReference>
<dbReference type="EMBL" id="WVUH01000003">
    <property type="protein sequence ID" value="MBO4204636.1"/>
    <property type="molecule type" value="Genomic_DNA"/>
</dbReference>
<reference evidence="1 2" key="1">
    <citation type="submission" date="2019-12" db="EMBL/GenBank/DDBJ databases">
        <title>Whole genome sequencing of endophytic Actinobacterium Micromonospora sp. MPMI6T.</title>
        <authorList>
            <person name="Evv R."/>
            <person name="Podile A.R."/>
        </authorList>
    </citation>
    <scope>NUCLEOTIDE SEQUENCE [LARGE SCALE GENOMIC DNA]</scope>
    <source>
        <strain evidence="1 2">MPMI6</strain>
    </source>
</reference>
<evidence type="ECO:0000313" key="2">
    <source>
        <dbReference type="Proteomes" id="UP000823521"/>
    </source>
</evidence>
<proteinExistence type="predicted"/>
<organism evidence="1 2">
    <name type="scientific">Micromonospora echinofusca</name>
    <dbReference type="NCBI Taxonomy" id="47858"/>
    <lineage>
        <taxon>Bacteria</taxon>
        <taxon>Bacillati</taxon>
        <taxon>Actinomycetota</taxon>
        <taxon>Actinomycetes</taxon>
        <taxon>Micromonosporales</taxon>
        <taxon>Micromonosporaceae</taxon>
        <taxon>Micromonospora</taxon>
    </lineage>
</organism>
<keyword evidence="2" id="KW-1185">Reference proteome</keyword>
<sequence>MRRPPPGAFVPCADQLRRVDGALLDCVSDDIALLLAARGVDDLRDPFARDWRFVLRRPVVGLPQVELPAADQDDLLARRTGLRPRWRPAGPPGQWADQWRRALHAGDPVLLVGDAYHLPWLPYHGHEHMDHGFVLEGIGADDTGGGPVAHVVDPYDNATEWGRATPLATRLPLADLRAALSDGRWATLVQESAVDATPDPDQQVAANAAAVLRAAGQGTYATFLDAHRSLGRAELANLTVQTWLLARDRGLHARWLADRPAGTRAAALADRFDGEIAAGWRRAAEATYLAARRVRSGRRAPGSALTTVQAVVAAETALARSLEEGEPRC</sequence>
<protein>
    <recommendedName>
        <fullName evidence="3">Butirosin biosynthesis protein H, N-terminal</fullName>
    </recommendedName>
</protein>
<evidence type="ECO:0000313" key="1">
    <source>
        <dbReference type="EMBL" id="MBO4204636.1"/>
    </source>
</evidence>
<accession>A0ABS3VJI2</accession>
<comment type="caution">
    <text evidence="1">The sequence shown here is derived from an EMBL/GenBank/DDBJ whole genome shotgun (WGS) entry which is preliminary data.</text>
</comment>